<evidence type="ECO:0000313" key="2">
    <source>
        <dbReference type="Proteomes" id="UP001349343"/>
    </source>
</evidence>
<reference evidence="1 2" key="1">
    <citation type="submission" date="2023-11" db="EMBL/GenBank/DDBJ databases">
        <authorList>
            <person name="Cook R."/>
            <person name="Crisci M."/>
            <person name="Pye H."/>
            <person name="Adriaenssens E."/>
            <person name="Santini J."/>
        </authorList>
    </citation>
    <scope>NUCLEOTIDE SEQUENCE [LARGE SCALE GENOMIC DNA]</scope>
    <source>
        <strain evidence="1">Lak_Megaphage_RVC_JS4_GC31</strain>
    </source>
</reference>
<proteinExistence type="predicted"/>
<keyword evidence="2" id="KW-1185">Reference proteome</keyword>
<accession>A0ABZ0Z1P9</accession>
<dbReference type="Proteomes" id="UP001349343">
    <property type="component" value="Segment"/>
</dbReference>
<evidence type="ECO:0000313" key="1">
    <source>
        <dbReference type="EMBL" id="WQJ53118.1"/>
    </source>
</evidence>
<protein>
    <recommendedName>
        <fullName evidence="3">Nucleotide-diphospho-sugar transferase domain-containing protein</fullName>
    </recommendedName>
</protein>
<name>A0ABZ0Z1P9_9CAUD</name>
<sequence>MNSNNIKTWLSQNKVCFVTNSMAIPSTLLIPSLKTYIEYIPIQNFWLIPGIYNNESFYGFKAFLTMLQYMLNNNHFDYVIYIDEDCFINDFESLIEEFKIFCSKDYCLAGVQDGGVICHRNHSKFLVNTFLSFWNIKLLREKNITFDKILSYINDKVKTDGIFSDFYNKLKFNEHLFSVFEELSTMNINAVTEYRNSHNSNEPVYCDTVRNDVNNPIEPNQIPYTYDDDNAVSNFEPYYIIEQALIILTESPIYYMFATDLCNDDYIKSQVNFDISGLTSAVYARIPYDPMFNEHKLIAVHTWFSRAYTKWPSTPLQLAHTKRINTIIKEFSKI</sequence>
<evidence type="ECO:0008006" key="3">
    <source>
        <dbReference type="Google" id="ProtNLM"/>
    </source>
</evidence>
<dbReference type="EMBL" id="OR769222">
    <property type="protein sequence ID" value="WQJ53118.1"/>
    <property type="molecule type" value="Genomic_DNA"/>
</dbReference>
<organism evidence="1 2">
    <name type="scientific">phage Lak_Megaphage_RVC_JS4_GC31</name>
    <dbReference type="NCBI Taxonomy" id="3109228"/>
    <lineage>
        <taxon>Viruses</taxon>
        <taxon>Duplodnaviria</taxon>
        <taxon>Heunggongvirae</taxon>
        <taxon>Uroviricota</taxon>
        <taxon>Caudoviricetes</taxon>
        <taxon>Caudoviricetes code 15 clade</taxon>
    </lineage>
</organism>